<keyword evidence="1" id="KW-0732">Signal</keyword>
<keyword evidence="3" id="KW-1185">Reference proteome</keyword>
<protein>
    <recommendedName>
        <fullName evidence="4">Transmembrane protein</fullName>
    </recommendedName>
</protein>
<feature type="signal peptide" evidence="1">
    <location>
        <begin position="1"/>
        <end position="19"/>
    </location>
</feature>
<evidence type="ECO:0000313" key="3">
    <source>
        <dbReference type="Proteomes" id="UP000533905"/>
    </source>
</evidence>
<comment type="caution">
    <text evidence="2">The sequence shown here is derived from an EMBL/GenBank/DDBJ whole genome shotgun (WGS) entry which is preliminary data.</text>
</comment>
<evidence type="ECO:0000256" key="1">
    <source>
        <dbReference type="SAM" id="SignalP"/>
    </source>
</evidence>
<evidence type="ECO:0000313" key="2">
    <source>
        <dbReference type="EMBL" id="NNG24696.1"/>
    </source>
</evidence>
<reference evidence="2 3" key="1">
    <citation type="submission" date="2020-04" db="EMBL/GenBank/DDBJ databases">
        <title>Massilia sp. nov., a cold adapted bacteria isolated from Arctic soil.</title>
        <authorList>
            <person name="Son J."/>
            <person name="Ka J.-O."/>
        </authorList>
    </citation>
    <scope>NUCLEOTIDE SEQUENCE [LARGE SCALE GENOMIC DNA]</scope>
    <source>
        <strain evidence="2 3">ML15P13</strain>
    </source>
</reference>
<dbReference type="PROSITE" id="PS51257">
    <property type="entry name" value="PROKAR_LIPOPROTEIN"/>
    <property type="match status" value="1"/>
</dbReference>
<dbReference type="EMBL" id="JABAIV010000006">
    <property type="protein sequence ID" value="NNG24696.1"/>
    <property type="molecule type" value="Genomic_DNA"/>
</dbReference>
<proteinExistence type="predicted"/>
<name>A0A7Y2K189_9BURK</name>
<accession>A0A7Y2K189</accession>
<organism evidence="2 3">
    <name type="scientific">Telluria aromaticivorans</name>
    <dbReference type="NCBI Taxonomy" id="2725995"/>
    <lineage>
        <taxon>Bacteria</taxon>
        <taxon>Pseudomonadati</taxon>
        <taxon>Pseudomonadota</taxon>
        <taxon>Betaproteobacteria</taxon>
        <taxon>Burkholderiales</taxon>
        <taxon>Oxalobacteraceae</taxon>
        <taxon>Telluria group</taxon>
        <taxon>Telluria</taxon>
    </lineage>
</organism>
<dbReference type="Proteomes" id="UP000533905">
    <property type="component" value="Unassembled WGS sequence"/>
</dbReference>
<dbReference type="AlphaFoldDB" id="A0A7Y2K189"/>
<evidence type="ECO:0008006" key="4">
    <source>
        <dbReference type="Google" id="ProtNLM"/>
    </source>
</evidence>
<feature type="chain" id="PRO_5031068027" description="Transmembrane protein" evidence="1">
    <location>
        <begin position="20"/>
        <end position="172"/>
    </location>
</feature>
<gene>
    <name evidence="2" type="ORF">HGB41_17015</name>
</gene>
<sequence length="172" mass="17902">MRISTILCPLLVVVCAVLAACHPPYNWRDHTSSDGTFRVQFPSKPAIHTRSIDLGGIRVDMTMTAADVNGTTFAVGTALAPDAALAQATLPAMRQALLRNIGAVESAAGTAAAKPGAALDVDATGKGNGAPVRLVGRFTAKGARVYQVIVMGRPDAMPAEQTEQFLTSFAPQ</sequence>